<proteinExistence type="predicted"/>
<sequence>MWYTTTLEQIYILVSGNISFIAMPGCWIPALKYGNVCSEQVYHPLLLPPIIC</sequence>
<dbReference type="EMBL" id="AAWS01000049">
    <property type="protein sequence ID" value="EAY25397.1"/>
    <property type="molecule type" value="Genomic_DNA"/>
</dbReference>
<name>A1ZW34_MICM2</name>
<evidence type="ECO:0000313" key="2">
    <source>
        <dbReference type="Proteomes" id="UP000004095"/>
    </source>
</evidence>
<accession>A1ZW34</accession>
<evidence type="ECO:0000313" key="1">
    <source>
        <dbReference type="EMBL" id="EAY25397.1"/>
    </source>
</evidence>
<dbReference type="Proteomes" id="UP000004095">
    <property type="component" value="Unassembled WGS sequence"/>
</dbReference>
<dbReference type="AlphaFoldDB" id="A1ZW34"/>
<organism evidence="1 2">
    <name type="scientific">Microscilla marina ATCC 23134</name>
    <dbReference type="NCBI Taxonomy" id="313606"/>
    <lineage>
        <taxon>Bacteria</taxon>
        <taxon>Pseudomonadati</taxon>
        <taxon>Bacteroidota</taxon>
        <taxon>Cytophagia</taxon>
        <taxon>Cytophagales</taxon>
        <taxon>Microscillaceae</taxon>
        <taxon>Microscilla</taxon>
    </lineage>
</organism>
<reference evidence="1 2" key="1">
    <citation type="submission" date="2007-01" db="EMBL/GenBank/DDBJ databases">
        <authorList>
            <person name="Haygood M."/>
            <person name="Podell S."/>
            <person name="Anderson C."/>
            <person name="Hopkinson B."/>
            <person name="Roe K."/>
            <person name="Barbeau K."/>
            <person name="Gaasterland T."/>
            <person name="Ferriera S."/>
            <person name="Johnson J."/>
            <person name="Kravitz S."/>
            <person name="Beeson K."/>
            <person name="Sutton G."/>
            <person name="Rogers Y.-H."/>
            <person name="Friedman R."/>
            <person name="Frazier M."/>
            <person name="Venter J.C."/>
        </authorList>
    </citation>
    <scope>NUCLEOTIDE SEQUENCE [LARGE SCALE GENOMIC DNA]</scope>
    <source>
        <strain evidence="1 2">ATCC 23134</strain>
    </source>
</reference>
<keyword evidence="2" id="KW-1185">Reference proteome</keyword>
<comment type="caution">
    <text evidence="1">The sequence shown here is derived from an EMBL/GenBank/DDBJ whole genome shotgun (WGS) entry which is preliminary data.</text>
</comment>
<gene>
    <name evidence="1" type="ORF">M23134_06656</name>
</gene>
<protein>
    <submittedName>
        <fullName evidence="1">Uncharacterized protein</fullName>
    </submittedName>
</protein>